<dbReference type="InterPro" id="IPR015943">
    <property type="entry name" value="WD40/YVTN_repeat-like_dom_sf"/>
</dbReference>
<feature type="domain" description="PKD" evidence="4">
    <location>
        <begin position="90"/>
        <end position="168"/>
    </location>
</feature>
<dbReference type="SUPFAM" id="SSF50939">
    <property type="entry name" value="Sialidases"/>
    <property type="match status" value="1"/>
</dbReference>
<dbReference type="SMART" id="SM00089">
    <property type="entry name" value="PKD"/>
    <property type="match status" value="1"/>
</dbReference>
<dbReference type="AlphaFoldDB" id="A0A2G9CA53"/>
<dbReference type="InterPro" id="IPR022409">
    <property type="entry name" value="PKD/Chitinase_dom"/>
</dbReference>
<comment type="caution">
    <text evidence="5">The sequence shown here is derived from an EMBL/GenBank/DDBJ whole genome shotgun (WGS) entry which is preliminary data.</text>
</comment>
<keyword evidence="2" id="KW-0604">Photosystem II</keyword>
<name>A0A2G9CA53_9BURK</name>
<evidence type="ECO:0000256" key="2">
    <source>
        <dbReference type="ARBA" id="ARBA00023276"/>
    </source>
</evidence>
<dbReference type="PROSITE" id="PS50093">
    <property type="entry name" value="PKD"/>
    <property type="match status" value="1"/>
</dbReference>
<accession>A0A2G9CA53</accession>
<evidence type="ECO:0000259" key="4">
    <source>
        <dbReference type="PROSITE" id="PS50093"/>
    </source>
</evidence>
<keyword evidence="6" id="KW-1185">Reference proteome</keyword>
<dbReference type="SUPFAM" id="SSF110296">
    <property type="entry name" value="Oligoxyloglucan reducing end-specific cellobiohydrolase"/>
    <property type="match status" value="2"/>
</dbReference>
<reference evidence="5 6" key="1">
    <citation type="submission" date="2017-11" db="EMBL/GenBank/DDBJ databases">
        <title>Draft genome sequence of Mitsuaria sp. HWN-4.</title>
        <authorList>
            <person name="Gundlapally S.R."/>
        </authorList>
    </citation>
    <scope>NUCLEOTIDE SEQUENCE [LARGE SCALE GENOMIC DNA]</scope>
    <source>
        <strain evidence="5 6">HWN-4</strain>
    </source>
</reference>
<dbReference type="InterPro" id="IPR013783">
    <property type="entry name" value="Ig-like_fold"/>
</dbReference>
<dbReference type="InterPro" id="IPR036278">
    <property type="entry name" value="Sialidase_sf"/>
</dbReference>
<feature type="region of interest" description="Disordered" evidence="3">
    <location>
        <begin position="1"/>
        <end position="29"/>
    </location>
</feature>
<dbReference type="Gene3D" id="2.60.40.10">
    <property type="entry name" value="Immunoglobulins"/>
    <property type="match status" value="1"/>
</dbReference>
<keyword evidence="1" id="KW-0602">Photosynthesis</keyword>
<sequence>MAAILPRRLPRSGGAGGPEAGSPQAWGRIRPLQKEDKLIHREDSLNKNESMRAGWAGVLISAALLSACGGGGGGGEAPAPTPPVQGVAIPDNLAIAAAASTDVAAGTAFTSNAAATTGLSFAWNFGDGTSSTEASPKHDYAKVGDYAVTLKVSNAAGASKEVKWTVSVNNRAHVQGLSCTGADGAGWCWQAPRPTGTVPLAFFFIDASNGWSVGDNGEILRTRDGGVSWTKQPTGLTTRLTTIRFSDANNGWAAGDAGALLRTTDGGARWTLQPTAQPPMTGASLQLAGASTMVMSMNGQVRATTDGGATWSQASLAQEPMLSADGALWWFDNGALRKSTDLGKTSTVVLPAAPSVPLSGFQVFGNAVVASGTSSNYVSGQGWVYTLSIRRSADGGQSWEAVVPQGLPSTGYFSQGNPQFSDASTGAIVANGTLHRSIDGGRTWTAVAAPANVYPGFSVSYGVIARGVWMRQYYPASGAGTVTDISTDLGLTWRAARLDYGSQLTQIDAQTWLVTGWDNVTRISTDLQNWKRIAGPDADAVGKTLQAFWFFDAKRGLALSAKGDLMETANGGLDWTVKVGGLTTSGYYSMLPRFQFVDAKKGWLLAADGRIYLTDDGGVSWLTPLQSSGRSITAFHFIDAANGFALASEYQQSQPRQLLLATTDGGKSWTQQATLDGRYNDLKFSNPLKGTLVGNGGAVVVTTDGGKTFTGRFSGTSAAINQLAFSDADTLWAVGDAGLLMSSKDGGASWTLQTSVSLPMTGLRGIRFLTAQQGWAVGDSGTVLMTTDGGATWRKQFVGTQSALTQVFFVDARTGWVAGNAGTLLATGTGGQ</sequence>
<dbReference type="GO" id="GO:0015979">
    <property type="term" value="P:photosynthesis"/>
    <property type="evidence" value="ECO:0007669"/>
    <property type="project" value="UniProtKB-KW"/>
</dbReference>
<dbReference type="PANTHER" id="PTHR47199">
    <property type="entry name" value="PHOTOSYSTEM II STABILITY/ASSEMBLY FACTOR HCF136, CHLOROPLASTIC"/>
    <property type="match status" value="1"/>
</dbReference>
<evidence type="ECO:0000256" key="3">
    <source>
        <dbReference type="SAM" id="MobiDB-lite"/>
    </source>
</evidence>
<dbReference type="SUPFAM" id="SSF49299">
    <property type="entry name" value="PKD domain"/>
    <property type="match status" value="1"/>
</dbReference>
<dbReference type="InterPro" id="IPR035986">
    <property type="entry name" value="PKD_dom_sf"/>
</dbReference>
<evidence type="ECO:0000313" key="6">
    <source>
        <dbReference type="Proteomes" id="UP000231501"/>
    </source>
</evidence>
<evidence type="ECO:0000313" key="5">
    <source>
        <dbReference type="EMBL" id="PIM53287.1"/>
    </source>
</evidence>
<gene>
    <name evidence="5" type="ORF">CS062_10420</name>
</gene>
<organism evidence="5 6">
    <name type="scientific">Roseateles chitinivorans</name>
    <dbReference type="NCBI Taxonomy" id="2917965"/>
    <lineage>
        <taxon>Bacteria</taxon>
        <taxon>Pseudomonadati</taxon>
        <taxon>Pseudomonadota</taxon>
        <taxon>Betaproteobacteria</taxon>
        <taxon>Burkholderiales</taxon>
        <taxon>Sphaerotilaceae</taxon>
        <taxon>Roseateles</taxon>
    </lineage>
</organism>
<dbReference type="EMBL" id="PEOG01000023">
    <property type="protein sequence ID" value="PIM53287.1"/>
    <property type="molecule type" value="Genomic_DNA"/>
</dbReference>
<dbReference type="CDD" id="cd00146">
    <property type="entry name" value="PKD"/>
    <property type="match status" value="1"/>
</dbReference>
<dbReference type="Pfam" id="PF14870">
    <property type="entry name" value="PSII_BNR"/>
    <property type="match status" value="3"/>
</dbReference>
<dbReference type="Gene3D" id="2.130.10.10">
    <property type="entry name" value="YVTN repeat-like/Quinoprotein amine dehydrogenase"/>
    <property type="match status" value="3"/>
</dbReference>
<evidence type="ECO:0000256" key="1">
    <source>
        <dbReference type="ARBA" id="ARBA00022531"/>
    </source>
</evidence>
<dbReference type="PANTHER" id="PTHR47199:SF2">
    <property type="entry name" value="PHOTOSYSTEM II STABILITY_ASSEMBLY FACTOR HCF136, CHLOROPLASTIC"/>
    <property type="match status" value="1"/>
</dbReference>
<proteinExistence type="predicted"/>
<dbReference type="Pfam" id="PF18911">
    <property type="entry name" value="PKD_4"/>
    <property type="match status" value="1"/>
</dbReference>
<dbReference type="GO" id="GO:0009523">
    <property type="term" value="C:photosystem II"/>
    <property type="evidence" value="ECO:0007669"/>
    <property type="project" value="UniProtKB-KW"/>
</dbReference>
<dbReference type="Proteomes" id="UP000231501">
    <property type="component" value="Unassembled WGS sequence"/>
</dbReference>
<protein>
    <recommendedName>
        <fullName evidence="4">PKD domain-containing protein</fullName>
    </recommendedName>
</protein>
<dbReference type="InterPro" id="IPR028203">
    <property type="entry name" value="PSII_CF48-like_dom"/>
</dbReference>
<dbReference type="InterPro" id="IPR000601">
    <property type="entry name" value="PKD_dom"/>
</dbReference>